<name>A0A344TLB6_9BACT</name>
<evidence type="ECO:0000313" key="2">
    <source>
        <dbReference type="EMBL" id="AXE19437.1"/>
    </source>
</evidence>
<dbReference type="KEGG" id="run:DR864_17650"/>
<reference evidence="2 3" key="1">
    <citation type="submission" date="2018-07" db="EMBL/GenBank/DDBJ databases">
        <title>Genome sequencing of Runella.</title>
        <authorList>
            <person name="Baek M.-G."/>
            <person name="Yi H."/>
        </authorList>
    </citation>
    <scope>NUCLEOTIDE SEQUENCE [LARGE SCALE GENOMIC DNA]</scope>
    <source>
        <strain evidence="2 3">HYN0085</strain>
    </source>
</reference>
<dbReference type="Gene3D" id="3.60.40.10">
    <property type="entry name" value="PPM-type phosphatase domain"/>
    <property type="match status" value="1"/>
</dbReference>
<dbReference type="SMART" id="SM00331">
    <property type="entry name" value="PP2C_SIG"/>
    <property type="match status" value="1"/>
</dbReference>
<dbReference type="Pfam" id="PF13672">
    <property type="entry name" value="PP2C_2"/>
    <property type="match status" value="1"/>
</dbReference>
<keyword evidence="3" id="KW-1185">Reference proteome</keyword>
<dbReference type="CDD" id="cd00143">
    <property type="entry name" value="PP2Cc"/>
    <property type="match status" value="1"/>
</dbReference>
<dbReference type="InterPro" id="IPR015655">
    <property type="entry name" value="PP2C"/>
</dbReference>
<protein>
    <submittedName>
        <fullName evidence="2">Stp1/IreP family PP2C-type Ser/Thr phosphatase</fullName>
    </submittedName>
</protein>
<dbReference type="GO" id="GO:0004722">
    <property type="term" value="F:protein serine/threonine phosphatase activity"/>
    <property type="evidence" value="ECO:0007669"/>
    <property type="project" value="InterPro"/>
</dbReference>
<dbReference type="Proteomes" id="UP000251993">
    <property type="component" value="Chromosome"/>
</dbReference>
<dbReference type="InterPro" id="IPR036457">
    <property type="entry name" value="PPM-type-like_dom_sf"/>
</dbReference>
<organism evidence="2 3">
    <name type="scientific">Runella rosea</name>
    <dbReference type="NCBI Taxonomy" id="2259595"/>
    <lineage>
        <taxon>Bacteria</taxon>
        <taxon>Pseudomonadati</taxon>
        <taxon>Bacteroidota</taxon>
        <taxon>Cytophagia</taxon>
        <taxon>Cytophagales</taxon>
        <taxon>Spirosomataceae</taxon>
        <taxon>Runella</taxon>
    </lineage>
</organism>
<gene>
    <name evidence="2" type="ORF">DR864_17650</name>
</gene>
<dbReference type="EMBL" id="CP030850">
    <property type="protein sequence ID" value="AXE19437.1"/>
    <property type="molecule type" value="Genomic_DNA"/>
</dbReference>
<evidence type="ECO:0000259" key="1">
    <source>
        <dbReference type="PROSITE" id="PS51746"/>
    </source>
</evidence>
<dbReference type="AlphaFoldDB" id="A0A344TLB6"/>
<dbReference type="PANTHER" id="PTHR13832">
    <property type="entry name" value="PROTEIN PHOSPHATASE 2C"/>
    <property type="match status" value="1"/>
</dbReference>
<dbReference type="OrthoDB" id="9801841at2"/>
<sequence>MGGYLHGFYGKNLRKTLDKNKKSLTYIEPLRAMFWKKWLSNKATDTSPSESFSDLRAVVVSDVGCVRTNNEDAARFVRPADLLVRTSKGFLAIVADGMGGHAAGEIASQMAVETIAKTYYQREETPEESLFLAFTKANRAIWQAASRNARQRGMGTTCTAVVVCDAKLYIAHVGDSRLYLLKNGQLLQLSTDHTYVQMLVQQGVIAPLEAEKHPERNVLTRAMGTHNKVEIDVEAMTHSLENDDRLLLSTDGLYDYLTNDEIAQLMLIPTLNESAQQLVEAAKQRGGHDNITVLLIERLSSEAPQALRPTEEIA</sequence>
<dbReference type="PROSITE" id="PS51746">
    <property type="entry name" value="PPM_2"/>
    <property type="match status" value="1"/>
</dbReference>
<dbReference type="PANTHER" id="PTHR13832:SF827">
    <property type="entry name" value="PROTEIN PHOSPHATASE 1L"/>
    <property type="match status" value="1"/>
</dbReference>
<dbReference type="SMART" id="SM00332">
    <property type="entry name" value="PP2Cc"/>
    <property type="match status" value="1"/>
</dbReference>
<dbReference type="InterPro" id="IPR001932">
    <property type="entry name" value="PPM-type_phosphatase-like_dom"/>
</dbReference>
<feature type="domain" description="PPM-type phosphatase" evidence="1">
    <location>
        <begin position="56"/>
        <end position="298"/>
    </location>
</feature>
<dbReference type="NCBIfam" id="NF033484">
    <property type="entry name" value="Stp1_PP2C_phos"/>
    <property type="match status" value="1"/>
</dbReference>
<dbReference type="SUPFAM" id="SSF81606">
    <property type="entry name" value="PP2C-like"/>
    <property type="match status" value="1"/>
</dbReference>
<accession>A0A344TLB6</accession>
<evidence type="ECO:0000313" key="3">
    <source>
        <dbReference type="Proteomes" id="UP000251993"/>
    </source>
</evidence>
<proteinExistence type="predicted"/>